<name>A0A225V758_9STRA</name>
<evidence type="ECO:0000256" key="1">
    <source>
        <dbReference type="SAM" id="MobiDB-lite"/>
    </source>
</evidence>
<dbReference type="Proteomes" id="UP000198211">
    <property type="component" value="Unassembled WGS sequence"/>
</dbReference>
<organism evidence="2 3">
    <name type="scientific">Phytophthora megakarya</name>
    <dbReference type="NCBI Taxonomy" id="4795"/>
    <lineage>
        <taxon>Eukaryota</taxon>
        <taxon>Sar</taxon>
        <taxon>Stramenopiles</taxon>
        <taxon>Oomycota</taxon>
        <taxon>Peronosporomycetes</taxon>
        <taxon>Peronosporales</taxon>
        <taxon>Peronosporaceae</taxon>
        <taxon>Phytophthora</taxon>
    </lineage>
</organism>
<reference evidence="3" key="1">
    <citation type="submission" date="2017-03" db="EMBL/GenBank/DDBJ databases">
        <title>Phytopthora megakarya and P. palmivora, two closely related causual agents of cacao black pod achieved similar genome size and gene model numbers by different mechanisms.</title>
        <authorList>
            <person name="Ali S."/>
            <person name="Shao J."/>
            <person name="Larry D.J."/>
            <person name="Kronmiller B."/>
            <person name="Shen D."/>
            <person name="Strem M.D."/>
            <person name="Melnick R.L."/>
            <person name="Guiltinan M.J."/>
            <person name="Tyler B.M."/>
            <person name="Meinhardt L.W."/>
            <person name="Bailey B.A."/>
        </authorList>
    </citation>
    <scope>NUCLEOTIDE SEQUENCE [LARGE SCALE GENOMIC DNA]</scope>
    <source>
        <strain evidence="3">zdho120</strain>
    </source>
</reference>
<evidence type="ECO:0000313" key="3">
    <source>
        <dbReference type="Proteomes" id="UP000198211"/>
    </source>
</evidence>
<comment type="caution">
    <text evidence="2">The sequence shown here is derived from an EMBL/GenBank/DDBJ whole genome shotgun (WGS) entry which is preliminary data.</text>
</comment>
<feature type="compositionally biased region" description="Polar residues" evidence="1">
    <location>
        <begin position="7"/>
        <end position="23"/>
    </location>
</feature>
<sequence length="36" mass="4218">MIHGRRATTSFAMSQMLSVTMRQRSQRRATPRVDPR</sequence>
<gene>
    <name evidence="2" type="ORF">PHMEG_00027332</name>
</gene>
<protein>
    <submittedName>
        <fullName evidence="2">Uncharacterized protein</fullName>
    </submittedName>
</protein>
<evidence type="ECO:0000313" key="2">
    <source>
        <dbReference type="EMBL" id="OWZ01311.1"/>
    </source>
</evidence>
<proteinExistence type="predicted"/>
<dbReference type="EMBL" id="NBNE01006946">
    <property type="protein sequence ID" value="OWZ01311.1"/>
    <property type="molecule type" value="Genomic_DNA"/>
</dbReference>
<accession>A0A225V758</accession>
<keyword evidence="3" id="KW-1185">Reference proteome</keyword>
<feature type="non-terminal residue" evidence="2">
    <location>
        <position position="1"/>
    </location>
</feature>
<feature type="region of interest" description="Disordered" evidence="1">
    <location>
        <begin position="1"/>
        <end position="36"/>
    </location>
</feature>
<dbReference type="AlphaFoldDB" id="A0A225V758"/>